<accession>A0A6A2WYJ3</accession>
<keyword evidence="2" id="KW-0677">Repeat</keyword>
<dbReference type="AlphaFoldDB" id="A0A6A2WYJ3"/>
<dbReference type="SUPFAM" id="SSF46689">
    <property type="entry name" value="Homeodomain-like"/>
    <property type="match status" value="1"/>
</dbReference>
<organism evidence="8 9">
    <name type="scientific">Hibiscus syriacus</name>
    <name type="common">Rose of Sharon</name>
    <dbReference type="NCBI Taxonomy" id="106335"/>
    <lineage>
        <taxon>Eukaryota</taxon>
        <taxon>Viridiplantae</taxon>
        <taxon>Streptophyta</taxon>
        <taxon>Embryophyta</taxon>
        <taxon>Tracheophyta</taxon>
        <taxon>Spermatophyta</taxon>
        <taxon>Magnoliopsida</taxon>
        <taxon>eudicotyledons</taxon>
        <taxon>Gunneridae</taxon>
        <taxon>Pentapetalae</taxon>
        <taxon>rosids</taxon>
        <taxon>malvids</taxon>
        <taxon>Malvales</taxon>
        <taxon>Malvaceae</taxon>
        <taxon>Malvoideae</taxon>
        <taxon>Hibiscus</taxon>
    </lineage>
</organism>
<dbReference type="GO" id="GO:0005634">
    <property type="term" value="C:nucleus"/>
    <property type="evidence" value="ECO:0007669"/>
    <property type="project" value="UniProtKB-SubCell"/>
</dbReference>
<dbReference type="EMBL" id="VEPZ02001732">
    <property type="protein sequence ID" value="KAE8660265.1"/>
    <property type="molecule type" value="Genomic_DNA"/>
</dbReference>
<gene>
    <name evidence="8" type="ORF">F3Y22_tig00116954pilonHSYRG00056</name>
</gene>
<sequence>MAKPPPPSDKNGGLKKGPWTAEEDQILIDDIQQHGHGKWRTLPKNAGLRRCGKSCRLRWANYLRPDIKRGKFSTEEEETIIQLHNVLGNKWSAIAARLPGRTDNEIKNYWNTHIKKKLLRMGIDPITHIPRLDLLELSTLLSSSIYTSYNLNDPKALLGAASMSDPKLLNLAAIAVLSSSQTKTASFQSASDHYEPYHGNSVQSQLQAGTLFLRQSSNRFSANLSDGYDSKGFLSTESYGYQEYDPNQTCFTGNISNLSAFGSVSSVSAPSSSWTPVNLSSAAYVSNNNGGSGEGVDGYCSNMMFDVPNRLTISLRLLIKSTENRNGSKYTLSGFIWAFKIWIFEDFPAMKTYAIKTSNDIPRAISWKRKRTLQWEDLLWYTTINNEANTPLQRLTPTEVELATDWWQASKRFFDGTVDEQPPLREQLPRPELSPHPEPSSDRPDYTPPQRQPSPILSYHRASSTPSPQDRRPTKMPRRLSSCSPPPPQRDELGELRDEVNALREEVGTLRKDDGAWRVEVSTLRCEVAALREMVALLQNEVHTLRNEKNNSLLSQHENDYRNAEMAIAMRNANRNDKIAMRNENRNDKIAMRNESRNAICVSRCDFISHCDFVVAIFISHCDFVVAICISHCDSHFRVAIVIFAGLIRWMLYVGFSLHDGVHASDGVDVLLRLRSPQWCEDSARRSPTHLSSLKSPLQSFKRPLSSLKSPPPTVQEATVIVEEVPPTIPEPDSHGVIYRSIEKPPPVPDMMDESWLSYELPASTLPVSKVEMRQLPETIVDNTLWAKTAVDFLST</sequence>
<dbReference type="InterPro" id="IPR001005">
    <property type="entry name" value="SANT/Myb"/>
</dbReference>
<dbReference type="InterPro" id="IPR017930">
    <property type="entry name" value="Myb_dom"/>
</dbReference>
<keyword evidence="9" id="KW-1185">Reference proteome</keyword>
<evidence type="ECO:0000313" key="9">
    <source>
        <dbReference type="Proteomes" id="UP000436088"/>
    </source>
</evidence>
<keyword evidence="4" id="KW-0539">Nucleus</keyword>
<dbReference type="PANTHER" id="PTHR47994:SF5">
    <property type="entry name" value="F14D16.11-RELATED"/>
    <property type="match status" value="1"/>
</dbReference>
<dbReference type="SMART" id="SM00717">
    <property type="entry name" value="SANT"/>
    <property type="match status" value="2"/>
</dbReference>
<dbReference type="Proteomes" id="UP000436088">
    <property type="component" value="Unassembled WGS sequence"/>
</dbReference>
<dbReference type="Gene3D" id="1.10.10.60">
    <property type="entry name" value="Homeodomain-like"/>
    <property type="match status" value="2"/>
</dbReference>
<evidence type="ECO:0000256" key="5">
    <source>
        <dbReference type="SAM" id="MobiDB-lite"/>
    </source>
</evidence>
<dbReference type="CDD" id="cd00167">
    <property type="entry name" value="SANT"/>
    <property type="match status" value="2"/>
</dbReference>
<feature type="region of interest" description="Disordered" evidence="5">
    <location>
        <begin position="418"/>
        <end position="494"/>
    </location>
</feature>
<evidence type="ECO:0000259" key="7">
    <source>
        <dbReference type="PROSITE" id="PS51294"/>
    </source>
</evidence>
<evidence type="ECO:0000259" key="6">
    <source>
        <dbReference type="PROSITE" id="PS50090"/>
    </source>
</evidence>
<reference evidence="8" key="1">
    <citation type="submission" date="2019-09" db="EMBL/GenBank/DDBJ databases">
        <title>Draft genome information of white flower Hibiscus syriacus.</title>
        <authorList>
            <person name="Kim Y.-M."/>
        </authorList>
    </citation>
    <scope>NUCLEOTIDE SEQUENCE [LARGE SCALE GENOMIC DNA]</scope>
    <source>
        <strain evidence="8">YM2019G1</strain>
    </source>
</reference>
<dbReference type="GO" id="GO:0003677">
    <property type="term" value="F:DNA binding"/>
    <property type="evidence" value="ECO:0007669"/>
    <property type="project" value="UniProtKB-KW"/>
</dbReference>
<dbReference type="FunFam" id="1.10.10.60:FF:000349">
    <property type="entry name" value="Transcription factor MYB39"/>
    <property type="match status" value="1"/>
</dbReference>
<dbReference type="InterPro" id="IPR015495">
    <property type="entry name" value="Myb_TF_plants"/>
</dbReference>
<evidence type="ECO:0000256" key="4">
    <source>
        <dbReference type="ARBA" id="ARBA00023242"/>
    </source>
</evidence>
<feature type="compositionally biased region" description="Basic and acidic residues" evidence="5">
    <location>
        <begin position="427"/>
        <end position="445"/>
    </location>
</feature>
<feature type="domain" description="Myb-like" evidence="6">
    <location>
        <begin position="64"/>
        <end position="114"/>
    </location>
</feature>
<evidence type="ECO:0000256" key="3">
    <source>
        <dbReference type="ARBA" id="ARBA00023125"/>
    </source>
</evidence>
<comment type="subcellular location">
    <subcellularLocation>
        <location evidence="1">Nucleus</location>
    </subcellularLocation>
</comment>
<name>A0A6A2WYJ3_HIBSY</name>
<feature type="domain" description="HTH myb-type" evidence="7">
    <location>
        <begin position="11"/>
        <end position="63"/>
    </location>
</feature>
<dbReference type="PROSITE" id="PS50090">
    <property type="entry name" value="MYB_LIKE"/>
    <property type="match status" value="2"/>
</dbReference>
<dbReference type="FunFam" id="1.10.10.60:FF:000001">
    <property type="entry name" value="MYB-related transcription factor"/>
    <property type="match status" value="1"/>
</dbReference>
<feature type="domain" description="Myb-like" evidence="6">
    <location>
        <begin position="11"/>
        <end position="63"/>
    </location>
</feature>
<dbReference type="PANTHER" id="PTHR47994">
    <property type="entry name" value="F14D16.11-RELATED"/>
    <property type="match status" value="1"/>
</dbReference>
<protein>
    <submittedName>
        <fullName evidence="8">Transcription factor MYB39</fullName>
    </submittedName>
</protein>
<comment type="caution">
    <text evidence="8">The sequence shown here is derived from an EMBL/GenBank/DDBJ whole genome shotgun (WGS) entry which is preliminary data.</text>
</comment>
<keyword evidence="3" id="KW-0238">DNA-binding</keyword>
<dbReference type="PROSITE" id="PS51294">
    <property type="entry name" value="HTH_MYB"/>
    <property type="match status" value="2"/>
</dbReference>
<dbReference type="Pfam" id="PF00249">
    <property type="entry name" value="Myb_DNA-binding"/>
    <property type="match status" value="2"/>
</dbReference>
<evidence type="ECO:0000256" key="1">
    <source>
        <dbReference type="ARBA" id="ARBA00004123"/>
    </source>
</evidence>
<dbReference type="InterPro" id="IPR009057">
    <property type="entry name" value="Homeodomain-like_sf"/>
</dbReference>
<feature type="domain" description="HTH myb-type" evidence="7">
    <location>
        <begin position="64"/>
        <end position="118"/>
    </location>
</feature>
<proteinExistence type="predicted"/>
<evidence type="ECO:0000256" key="2">
    <source>
        <dbReference type="ARBA" id="ARBA00022737"/>
    </source>
</evidence>
<evidence type="ECO:0000313" key="8">
    <source>
        <dbReference type="EMBL" id="KAE8660265.1"/>
    </source>
</evidence>